<dbReference type="Pfam" id="PF00989">
    <property type="entry name" value="PAS"/>
    <property type="match status" value="1"/>
</dbReference>
<evidence type="ECO:0000313" key="5">
    <source>
        <dbReference type="EMBL" id="OOV87148.1"/>
    </source>
</evidence>
<dbReference type="CDD" id="cd01949">
    <property type="entry name" value="GGDEF"/>
    <property type="match status" value="1"/>
</dbReference>
<organism evidence="5 6">
    <name type="scientific">Oceanospirillum linum</name>
    <dbReference type="NCBI Taxonomy" id="966"/>
    <lineage>
        <taxon>Bacteria</taxon>
        <taxon>Pseudomonadati</taxon>
        <taxon>Pseudomonadota</taxon>
        <taxon>Gammaproteobacteria</taxon>
        <taxon>Oceanospirillales</taxon>
        <taxon>Oceanospirillaceae</taxon>
        <taxon>Oceanospirillum</taxon>
    </lineage>
</organism>
<dbReference type="Gene3D" id="3.30.70.270">
    <property type="match status" value="1"/>
</dbReference>
<dbReference type="InterPro" id="IPR000014">
    <property type="entry name" value="PAS"/>
</dbReference>
<dbReference type="PROSITE" id="PS50883">
    <property type="entry name" value="EAL"/>
    <property type="match status" value="1"/>
</dbReference>
<evidence type="ECO:0000259" key="1">
    <source>
        <dbReference type="PROSITE" id="PS50112"/>
    </source>
</evidence>
<dbReference type="SUPFAM" id="SSF141868">
    <property type="entry name" value="EAL domain-like"/>
    <property type="match status" value="1"/>
</dbReference>
<dbReference type="InterPro" id="IPR035919">
    <property type="entry name" value="EAL_sf"/>
</dbReference>
<dbReference type="PROSITE" id="PS50113">
    <property type="entry name" value="PAC"/>
    <property type="match status" value="1"/>
</dbReference>
<dbReference type="Gene3D" id="3.30.450.20">
    <property type="entry name" value="PAS domain"/>
    <property type="match status" value="2"/>
</dbReference>
<dbReference type="InterPro" id="IPR043128">
    <property type="entry name" value="Rev_trsase/Diguanyl_cyclase"/>
</dbReference>
<dbReference type="PANTHER" id="PTHR44757">
    <property type="entry name" value="DIGUANYLATE CYCLASE DGCP"/>
    <property type="match status" value="1"/>
</dbReference>
<sequence>MNAKKTSIQSPDSARLIALDNLSIPTLIATRDGILQYANKAARHLLTYGDASSDVLCGKELFYRLGPNQYHQLKQACQRFCDEQLSLTFNYGEHKKRIQLFVTPLLTGSPEETLLQITLKDVTQYEAAQHLPVHFHQAMQQTEDMVMVTDCQGLIEYVNPAFLSQTGYSEAEVIGETPRILSSDEHDEAFYAEMWKTLRAGESYRSIFINRRRNGERYHEEKTITPIRDDTGQISHFVATGRDITDLINSEQRLDYLRRFDTLTGLPNRQRLSEQFEQHVMQRRKTPMALFLVDLDRLSRINDSLGRQAGDELLRLTASRLRKSLPAHFVGRLGSDAFMVMAEEVQTPDQAAHLAQEIQQVMALPFELTQAELFMSVSLGITLYPYDGDQFDELVNKADSAMHRCKDHDQKFGFFTEDLTLQTQHRVKLENQLRQALLHKEFHLVFQPRIDIATEQINSAEVLLRWIKPDGKVISPGEFIPVLEEMGLITSVGEWVLMRACIYASQWQKKGQPIKISVNLSAKQLRQPNLPDIVTRCLETSGLSPELLELELTETSMLEDVSHSISQLSLLRDKGIRIAIDDFGTGYSSLAYLKQLPADTLKIDQAFIQELDSNDPSDRNIVQTIIQLAHNFNLSVTAEGIETERQLEIIRQLGCNEAQGFLLAKPMNEPELLTTRHAFNSRTQVTRD</sequence>
<dbReference type="Proteomes" id="UP000190064">
    <property type="component" value="Unassembled WGS sequence"/>
</dbReference>
<dbReference type="NCBIfam" id="TIGR00229">
    <property type="entry name" value="sensory_box"/>
    <property type="match status" value="1"/>
</dbReference>
<evidence type="ECO:0000259" key="4">
    <source>
        <dbReference type="PROSITE" id="PS50887"/>
    </source>
</evidence>
<name>A0A1T1HBA0_OCELI</name>
<evidence type="ECO:0008006" key="7">
    <source>
        <dbReference type="Google" id="ProtNLM"/>
    </source>
</evidence>
<dbReference type="SMART" id="SM00091">
    <property type="entry name" value="PAS"/>
    <property type="match status" value="2"/>
</dbReference>
<dbReference type="CDD" id="cd00130">
    <property type="entry name" value="PAS"/>
    <property type="match status" value="1"/>
</dbReference>
<dbReference type="InterPro" id="IPR000700">
    <property type="entry name" value="PAS-assoc_C"/>
</dbReference>
<evidence type="ECO:0000313" key="6">
    <source>
        <dbReference type="Proteomes" id="UP000190064"/>
    </source>
</evidence>
<dbReference type="NCBIfam" id="TIGR00254">
    <property type="entry name" value="GGDEF"/>
    <property type="match status" value="1"/>
</dbReference>
<gene>
    <name evidence="5" type="ORF">BTA35_0209130</name>
</gene>
<dbReference type="InterPro" id="IPR052155">
    <property type="entry name" value="Biofilm_reg_signaling"/>
</dbReference>
<dbReference type="GO" id="GO:0006355">
    <property type="term" value="P:regulation of DNA-templated transcription"/>
    <property type="evidence" value="ECO:0007669"/>
    <property type="project" value="InterPro"/>
</dbReference>
<protein>
    <recommendedName>
        <fullName evidence="7">GGDEF domain-containing protein</fullName>
    </recommendedName>
</protein>
<keyword evidence="6" id="KW-1185">Reference proteome</keyword>
<feature type="domain" description="PAS" evidence="1">
    <location>
        <begin position="131"/>
        <end position="177"/>
    </location>
</feature>
<dbReference type="CDD" id="cd01948">
    <property type="entry name" value="EAL"/>
    <property type="match status" value="1"/>
</dbReference>
<dbReference type="InterPro" id="IPR001633">
    <property type="entry name" value="EAL_dom"/>
</dbReference>
<dbReference type="EMBL" id="MTSD02000003">
    <property type="protein sequence ID" value="OOV87148.1"/>
    <property type="molecule type" value="Genomic_DNA"/>
</dbReference>
<feature type="domain" description="GGDEF" evidence="4">
    <location>
        <begin position="286"/>
        <end position="417"/>
    </location>
</feature>
<feature type="domain" description="PAC" evidence="2">
    <location>
        <begin position="202"/>
        <end position="256"/>
    </location>
</feature>
<evidence type="ECO:0000259" key="2">
    <source>
        <dbReference type="PROSITE" id="PS50113"/>
    </source>
</evidence>
<dbReference type="Pfam" id="PF00563">
    <property type="entry name" value="EAL"/>
    <property type="match status" value="1"/>
</dbReference>
<feature type="domain" description="EAL" evidence="3">
    <location>
        <begin position="426"/>
        <end position="680"/>
    </location>
</feature>
<dbReference type="RefSeq" id="WP_078319503.1">
    <property type="nucleotide sequence ID" value="NZ_FXTS01000003.1"/>
</dbReference>
<dbReference type="Gene3D" id="3.20.20.450">
    <property type="entry name" value="EAL domain"/>
    <property type="match status" value="1"/>
</dbReference>
<evidence type="ECO:0000259" key="3">
    <source>
        <dbReference type="PROSITE" id="PS50883"/>
    </source>
</evidence>
<accession>A0A1T1HBA0</accession>
<dbReference type="STRING" id="966.BTA35_0209130"/>
<dbReference type="SMART" id="SM00086">
    <property type="entry name" value="PAC"/>
    <property type="match status" value="1"/>
</dbReference>
<dbReference type="InterPro" id="IPR029787">
    <property type="entry name" value="Nucleotide_cyclase"/>
</dbReference>
<reference evidence="5" key="1">
    <citation type="submission" date="2017-02" db="EMBL/GenBank/DDBJ databases">
        <title>Draft Genome Sequence of the Salt Water Bacterium Oceanospirillum linum ATCC 11336.</title>
        <authorList>
            <person name="Trachtenberg A.M."/>
            <person name="Carney J.G."/>
            <person name="Linnane J.D."/>
            <person name="Rheaume B.A."/>
            <person name="Pitts N.L."/>
            <person name="Mykles D.L."/>
            <person name="Maclea K.S."/>
        </authorList>
    </citation>
    <scope>NUCLEOTIDE SEQUENCE [LARGE SCALE GENOMIC DNA]</scope>
    <source>
        <strain evidence="5">ATCC 11336</strain>
    </source>
</reference>
<dbReference type="InterPro" id="IPR001610">
    <property type="entry name" value="PAC"/>
</dbReference>
<dbReference type="SUPFAM" id="SSF55785">
    <property type="entry name" value="PYP-like sensor domain (PAS domain)"/>
    <property type="match status" value="1"/>
</dbReference>
<dbReference type="SMART" id="SM00267">
    <property type="entry name" value="GGDEF"/>
    <property type="match status" value="1"/>
</dbReference>
<dbReference type="AlphaFoldDB" id="A0A1T1HBA0"/>
<comment type="caution">
    <text evidence="5">The sequence shown here is derived from an EMBL/GenBank/DDBJ whole genome shotgun (WGS) entry which is preliminary data.</text>
</comment>
<dbReference type="Pfam" id="PF13426">
    <property type="entry name" value="PAS_9"/>
    <property type="match status" value="1"/>
</dbReference>
<dbReference type="InterPro" id="IPR000160">
    <property type="entry name" value="GGDEF_dom"/>
</dbReference>
<dbReference type="Pfam" id="PF00990">
    <property type="entry name" value="GGDEF"/>
    <property type="match status" value="1"/>
</dbReference>
<dbReference type="InterPro" id="IPR013767">
    <property type="entry name" value="PAS_fold"/>
</dbReference>
<dbReference type="PROSITE" id="PS50112">
    <property type="entry name" value="PAS"/>
    <property type="match status" value="1"/>
</dbReference>
<proteinExistence type="predicted"/>
<dbReference type="InterPro" id="IPR035965">
    <property type="entry name" value="PAS-like_dom_sf"/>
</dbReference>
<dbReference type="PROSITE" id="PS50887">
    <property type="entry name" value="GGDEF"/>
    <property type="match status" value="1"/>
</dbReference>
<dbReference type="SUPFAM" id="SSF55073">
    <property type="entry name" value="Nucleotide cyclase"/>
    <property type="match status" value="1"/>
</dbReference>
<dbReference type="PANTHER" id="PTHR44757:SF2">
    <property type="entry name" value="BIOFILM ARCHITECTURE MAINTENANCE PROTEIN MBAA"/>
    <property type="match status" value="1"/>
</dbReference>
<dbReference type="SMART" id="SM00052">
    <property type="entry name" value="EAL"/>
    <property type="match status" value="1"/>
</dbReference>